<sequence>MSEKTENINSTIEEVTENDKSVKVDFMSSDVQVVINIIDVASARGCFRPQEMKGVGEFYEKLASLLPKEAGTN</sequence>
<evidence type="ECO:0000313" key="1">
    <source>
        <dbReference type="EMBL" id="QHT36386.1"/>
    </source>
</evidence>
<name>A0A6C0F3X2_9ZZZZ</name>
<dbReference type="AlphaFoldDB" id="A0A6C0F3X2"/>
<proteinExistence type="predicted"/>
<protein>
    <submittedName>
        <fullName evidence="1">Uncharacterized protein</fullName>
    </submittedName>
</protein>
<reference evidence="1" key="1">
    <citation type="journal article" date="2020" name="Nature">
        <title>Giant virus diversity and host interactions through global metagenomics.</title>
        <authorList>
            <person name="Schulz F."/>
            <person name="Roux S."/>
            <person name="Paez-Espino D."/>
            <person name="Jungbluth S."/>
            <person name="Walsh D.A."/>
            <person name="Denef V.J."/>
            <person name="McMahon K.D."/>
            <person name="Konstantinidis K.T."/>
            <person name="Eloe-Fadrosh E.A."/>
            <person name="Kyrpides N.C."/>
            <person name="Woyke T."/>
        </authorList>
    </citation>
    <scope>NUCLEOTIDE SEQUENCE</scope>
    <source>
        <strain evidence="1">GVMAG-S-ERX555931-87</strain>
    </source>
</reference>
<dbReference type="EMBL" id="MN738741">
    <property type="protein sequence ID" value="QHT36386.1"/>
    <property type="molecule type" value="Genomic_DNA"/>
</dbReference>
<organism evidence="1">
    <name type="scientific">viral metagenome</name>
    <dbReference type="NCBI Taxonomy" id="1070528"/>
    <lineage>
        <taxon>unclassified sequences</taxon>
        <taxon>metagenomes</taxon>
        <taxon>organismal metagenomes</taxon>
    </lineage>
</organism>
<accession>A0A6C0F3X2</accession>